<comment type="caution">
    <text evidence="2">The sequence shown here is derived from an EMBL/GenBank/DDBJ whole genome shotgun (WGS) entry which is preliminary data.</text>
</comment>
<evidence type="ECO:0000256" key="1">
    <source>
        <dbReference type="SAM" id="MobiDB-lite"/>
    </source>
</evidence>
<protein>
    <submittedName>
        <fullName evidence="2">Uncharacterized protein</fullName>
    </submittedName>
</protein>
<dbReference type="EMBL" id="JAFIQS010000009">
    <property type="protein sequence ID" value="KAG5165643.1"/>
    <property type="molecule type" value="Genomic_DNA"/>
</dbReference>
<feature type="region of interest" description="Disordered" evidence="1">
    <location>
        <begin position="28"/>
        <end position="54"/>
    </location>
</feature>
<evidence type="ECO:0000313" key="2">
    <source>
        <dbReference type="EMBL" id="KAG5165643.1"/>
    </source>
</evidence>
<name>A0A8H7XTY4_PSICU</name>
<proteinExistence type="predicted"/>
<sequence>MKNIPTSNPFPTPIKIYYPSIAPPFPKSPLPPTTVPQSSLPGRAGLGWQGSSSGNGQASRVAKILCAMLETQCNIPIKYNICKTFPHPPPTRSLNPSPSEKQVYNIESLSLPPQKYTTHPLSPIPQIAPTSTTVPQSSLPGRAGLGWQGSSSGNGQASRVAKRDRWPALLFSQESDKGVSDGDPPIAG</sequence>
<accession>A0A8H7XTY4</accession>
<organism evidence="2">
    <name type="scientific">Psilocybe cubensis</name>
    <name type="common">Psychedelic mushroom</name>
    <name type="synonym">Stropharia cubensis</name>
    <dbReference type="NCBI Taxonomy" id="181762"/>
    <lineage>
        <taxon>Eukaryota</taxon>
        <taxon>Fungi</taxon>
        <taxon>Dikarya</taxon>
        <taxon>Basidiomycota</taxon>
        <taxon>Agaricomycotina</taxon>
        <taxon>Agaricomycetes</taxon>
        <taxon>Agaricomycetidae</taxon>
        <taxon>Agaricales</taxon>
        <taxon>Agaricineae</taxon>
        <taxon>Strophariaceae</taxon>
        <taxon>Psilocybe</taxon>
    </lineage>
</organism>
<reference evidence="2" key="1">
    <citation type="submission" date="2021-02" db="EMBL/GenBank/DDBJ databases">
        <title>Psilocybe cubensis genome.</title>
        <authorList>
            <person name="Mckernan K.J."/>
            <person name="Crawford S."/>
            <person name="Trippe A."/>
            <person name="Kane L.T."/>
            <person name="Mclaughlin S."/>
        </authorList>
    </citation>
    <scope>NUCLEOTIDE SEQUENCE [LARGE SCALE GENOMIC DNA]</scope>
    <source>
        <strain evidence="2">MGC-MH-2018</strain>
    </source>
</reference>
<dbReference type="AlphaFoldDB" id="A0A8H7XTY4"/>
<feature type="compositionally biased region" description="Polar residues" evidence="1">
    <location>
        <begin position="128"/>
        <end position="139"/>
    </location>
</feature>
<feature type="compositionally biased region" description="Polar residues" evidence="1">
    <location>
        <begin position="148"/>
        <end position="157"/>
    </location>
</feature>
<feature type="region of interest" description="Disordered" evidence="1">
    <location>
        <begin position="118"/>
        <end position="188"/>
    </location>
</feature>
<gene>
    <name evidence="2" type="ORF">JR316_009225</name>
</gene>